<dbReference type="RefSeq" id="WP_185038574.1">
    <property type="nucleotide sequence ID" value="NZ_BAABFG010000005.1"/>
</dbReference>
<dbReference type="Proteomes" id="UP000546162">
    <property type="component" value="Unassembled WGS sequence"/>
</dbReference>
<evidence type="ECO:0000313" key="3">
    <source>
        <dbReference type="Proteomes" id="UP000546162"/>
    </source>
</evidence>
<proteinExistence type="predicted"/>
<evidence type="ECO:0000313" key="2">
    <source>
        <dbReference type="EMBL" id="MBB4738286.1"/>
    </source>
</evidence>
<dbReference type="Gene3D" id="3.40.1580.10">
    <property type="entry name" value="SMI1/KNR4-like"/>
    <property type="match status" value="1"/>
</dbReference>
<dbReference type="AlphaFoldDB" id="A0A7W7M637"/>
<keyword evidence="3" id="KW-1185">Reference proteome</keyword>
<dbReference type="Pfam" id="PF09346">
    <property type="entry name" value="SMI1_KNR4"/>
    <property type="match status" value="1"/>
</dbReference>
<dbReference type="EMBL" id="JACHNB010000001">
    <property type="protein sequence ID" value="MBB4738286.1"/>
    <property type="molecule type" value="Genomic_DNA"/>
</dbReference>
<accession>A0A7W7M637</accession>
<sequence length="136" mass="15296">MTEPDWQVLLARIDGFELQKPVAPDELTRAEASLGTALPAALRALYLATDGVYDKLGQWFVIWPLADLVERNSNRRILKESAPRRRLIGFGDDGTGHPFCVPRDGRIGVFLWSPILQEADRLAHTIEEFWAGWTAP</sequence>
<evidence type="ECO:0000259" key="1">
    <source>
        <dbReference type="SMART" id="SM00860"/>
    </source>
</evidence>
<protein>
    <recommendedName>
        <fullName evidence="1">Knr4/Smi1-like domain-containing protein</fullName>
    </recommendedName>
</protein>
<gene>
    <name evidence="2" type="ORF">BJY16_001745</name>
</gene>
<name>A0A7W7M637_9ACTN</name>
<reference evidence="2 3" key="1">
    <citation type="submission" date="2020-08" db="EMBL/GenBank/DDBJ databases">
        <title>Sequencing the genomes of 1000 actinobacteria strains.</title>
        <authorList>
            <person name="Klenk H.-P."/>
        </authorList>
    </citation>
    <scope>NUCLEOTIDE SEQUENCE [LARGE SCALE GENOMIC DNA]</scope>
    <source>
        <strain evidence="2 3">DSM 45809</strain>
    </source>
</reference>
<dbReference type="SMART" id="SM00860">
    <property type="entry name" value="SMI1_KNR4"/>
    <property type="match status" value="1"/>
</dbReference>
<organism evidence="2 3">
    <name type="scientific">Actinoplanes octamycinicus</name>
    <dbReference type="NCBI Taxonomy" id="135948"/>
    <lineage>
        <taxon>Bacteria</taxon>
        <taxon>Bacillati</taxon>
        <taxon>Actinomycetota</taxon>
        <taxon>Actinomycetes</taxon>
        <taxon>Micromonosporales</taxon>
        <taxon>Micromonosporaceae</taxon>
        <taxon>Actinoplanes</taxon>
    </lineage>
</organism>
<dbReference type="InterPro" id="IPR018958">
    <property type="entry name" value="Knr4/Smi1-like_dom"/>
</dbReference>
<dbReference type="SUPFAM" id="SSF160631">
    <property type="entry name" value="SMI1/KNR4-like"/>
    <property type="match status" value="1"/>
</dbReference>
<feature type="domain" description="Knr4/Smi1-like" evidence="1">
    <location>
        <begin position="21"/>
        <end position="132"/>
    </location>
</feature>
<dbReference type="InterPro" id="IPR037883">
    <property type="entry name" value="Knr4/Smi1-like_sf"/>
</dbReference>
<comment type="caution">
    <text evidence="2">The sequence shown here is derived from an EMBL/GenBank/DDBJ whole genome shotgun (WGS) entry which is preliminary data.</text>
</comment>